<evidence type="ECO:0000259" key="2">
    <source>
        <dbReference type="Pfam" id="PF03781"/>
    </source>
</evidence>
<dbReference type="PANTHER" id="PTHR23150">
    <property type="entry name" value="SULFATASE MODIFYING FACTOR 1, 2"/>
    <property type="match status" value="1"/>
</dbReference>
<name>A0A2Z4RB78_PSEPU</name>
<feature type="region of interest" description="Disordered" evidence="1">
    <location>
        <begin position="293"/>
        <end position="315"/>
    </location>
</feature>
<dbReference type="Gene3D" id="3.90.1580.10">
    <property type="entry name" value="paralog of FGE (formylglycine-generating enzyme)"/>
    <property type="match status" value="1"/>
</dbReference>
<dbReference type="OrthoDB" id="9768004at2"/>
<gene>
    <name evidence="3" type="ORF">DKY63_00060</name>
</gene>
<dbReference type="Pfam" id="PF03781">
    <property type="entry name" value="FGE-sulfatase"/>
    <property type="match status" value="1"/>
</dbReference>
<organism evidence="3 4">
    <name type="scientific">Pseudomonas putida</name>
    <name type="common">Arthrobacter siderocapsulatus</name>
    <dbReference type="NCBI Taxonomy" id="303"/>
    <lineage>
        <taxon>Bacteria</taxon>
        <taxon>Pseudomonadati</taxon>
        <taxon>Pseudomonadota</taxon>
        <taxon>Gammaproteobacteria</taxon>
        <taxon>Pseudomonadales</taxon>
        <taxon>Pseudomonadaceae</taxon>
        <taxon>Pseudomonas</taxon>
    </lineage>
</organism>
<dbReference type="EMBL" id="CP029693">
    <property type="protein sequence ID" value="AWY38380.1"/>
    <property type="molecule type" value="Genomic_DNA"/>
</dbReference>
<feature type="domain" description="Sulfatase-modifying factor enzyme-like" evidence="2">
    <location>
        <begin position="47"/>
        <end position="361"/>
    </location>
</feature>
<proteinExistence type="predicted"/>
<dbReference type="GO" id="GO:0120147">
    <property type="term" value="F:formylglycine-generating oxidase activity"/>
    <property type="evidence" value="ECO:0007669"/>
    <property type="project" value="TreeGrafter"/>
</dbReference>
<dbReference type="Proteomes" id="UP000250299">
    <property type="component" value="Chromosome"/>
</dbReference>
<evidence type="ECO:0000313" key="4">
    <source>
        <dbReference type="Proteomes" id="UP000250299"/>
    </source>
</evidence>
<dbReference type="InterPro" id="IPR051043">
    <property type="entry name" value="Sulfatase_Mod_Factor_Kinase"/>
</dbReference>
<evidence type="ECO:0000256" key="1">
    <source>
        <dbReference type="SAM" id="MobiDB-lite"/>
    </source>
</evidence>
<dbReference type="InterPro" id="IPR005532">
    <property type="entry name" value="SUMF_dom"/>
</dbReference>
<dbReference type="RefSeq" id="WP_110962201.1">
    <property type="nucleotide sequence ID" value="NZ_CP029693.1"/>
</dbReference>
<protein>
    <submittedName>
        <fullName evidence="3">Formylglycine-generating enzyme family protein</fullName>
    </submittedName>
</protein>
<evidence type="ECO:0000313" key="3">
    <source>
        <dbReference type="EMBL" id="AWY38380.1"/>
    </source>
</evidence>
<sequence>MRAWNRRWSLALLPLLVVGAGLSYAGYQHWRGPAPLTVGDGKSGPMNMVWIPSGEFLMGSDHQKAQPNEGPAHKVRLEGYWVDRYDVTNADFARFVAETRYVTTAERKPDWEDLKVQLPPGTPKPDDSLLVPGAMVFVGSERPVPLNDFSQWWAFVPGANWRHPTGPQSSIEGKEAHPVVQVSYADVQAYARWANKRLLTEAEWEYAARGGLEQATYAWGNEFAPDGKPMTNTWNDAQPFPVTSASTLFKIGTKPVATYPANAYGLYDMSGNVWQWVADWYRTDAFKRVTERQPAGGVSVNPKGPDDSYDPGLGAAANAPQRVIRGGSFLCSDSYCTSFRTSARQGSDPANPMSHLGFRLAMSEAQWDGKR</sequence>
<dbReference type="InterPro" id="IPR016187">
    <property type="entry name" value="CTDL_fold"/>
</dbReference>
<dbReference type="InterPro" id="IPR042095">
    <property type="entry name" value="SUMF_sf"/>
</dbReference>
<dbReference type="PANTHER" id="PTHR23150:SF19">
    <property type="entry name" value="FORMYLGLYCINE-GENERATING ENZYME"/>
    <property type="match status" value="1"/>
</dbReference>
<dbReference type="AlphaFoldDB" id="A0A2Z4RB78"/>
<reference evidence="3 4" key="1">
    <citation type="submission" date="2018-05" db="EMBL/GenBank/DDBJ databases">
        <title>Whole genome sequence of Pseudomonas putida JBC17.</title>
        <authorList>
            <person name="Lee Y.H."/>
            <person name="David K."/>
        </authorList>
    </citation>
    <scope>NUCLEOTIDE SEQUENCE [LARGE SCALE GENOMIC DNA]</scope>
    <source>
        <strain evidence="3 4">JBC17</strain>
    </source>
</reference>
<dbReference type="SUPFAM" id="SSF56436">
    <property type="entry name" value="C-type lectin-like"/>
    <property type="match status" value="1"/>
</dbReference>
<accession>A0A2Z4RB78</accession>